<evidence type="ECO:0000313" key="3">
    <source>
        <dbReference type="Proteomes" id="UP000033673"/>
    </source>
</evidence>
<dbReference type="Pfam" id="PF02613">
    <property type="entry name" value="Nitrate_red_del"/>
    <property type="match status" value="1"/>
</dbReference>
<comment type="caution">
    <text evidence="2">The sequence shown here is derived from an EMBL/GenBank/DDBJ whole genome shotgun (WGS) entry which is preliminary data.</text>
</comment>
<name>A0A0F4NH01_9VIBR</name>
<dbReference type="SUPFAM" id="SSF89155">
    <property type="entry name" value="TorD-like"/>
    <property type="match status" value="1"/>
</dbReference>
<evidence type="ECO:0000313" key="2">
    <source>
        <dbReference type="EMBL" id="KJY82390.1"/>
    </source>
</evidence>
<dbReference type="Proteomes" id="UP000033673">
    <property type="component" value="Unassembled WGS sequence"/>
</dbReference>
<dbReference type="PANTHER" id="PTHR34227">
    <property type="entry name" value="CHAPERONE PROTEIN YCDY"/>
    <property type="match status" value="1"/>
</dbReference>
<accession>A0A0F4NH01</accession>
<dbReference type="RefSeq" id="WP_045956224.1">
    <property type="nucleotide sequence ID" value="NZ_JXXV01000024.1"/>
</dbReference>
<organism evidence="2 3">
    <name type="scientific">Vibrio galatheae</name>
    <dbReference type="NCBI Taxonomy" id="579748"/>
    <lineage>
        <taxon>Bacteria</taxon>
        <taxon>Pseudomonadati</taxon>
        <taxon>Pseudomonadota</taxon>
        <taxon>Gammaproteobacteria</taxon>
        <taxon>Vibrionales</taxon>
        <taxon>Vibrionaceae</taxon>
        <taxon>Vibrio</taxon>
    </lineage>
</organism>
<keyword evidence="3" id="KW-1185">Reference proteome</keyword>
<dbReference type="InterPro" id="IPR050289">
    <property type="entry name" value="TorD/DmsD_chaperones"/>
</dbReference>
<reference evidence="2 3" key="1">
    <citation type="journal article" date="2015" name="BMC Genomics">
        <title>Genome mining reveals unlocked bioactive potential of marine Gram-negative bacteria.</title>
        <authorList>
            <person name="Machado H."/>
            <person name="Sonnenschein E.C."/>
            <person name="Melchiorsen J."/>
            <person name="Gram L."/>
        </authorList>
    </citation>
    <scope>NUCLEOTIDE SEQUENCE [LARGE SCALE GENOMIC DNA]</scope>
    <source>
        <strain evidence="2 3">S2757</strain>
    </source>
</reference>
<dbReference type="InterPro" id="IPR036411">
    <property type="entry name" value="TorD-like_sf"/>
</dbReference>
<dbReference type="PATRIC" id="fig|579748.3.peg.2756"/>
<dbReference type="InterPro" id="IPR020945">
    <property type="entry name" value="DMSO/NO3_reduct_chaperone"/>
</dbReference>
<dbReference type="PANTHER" id="PTHR34227:SF1">
    <property type="entry name" value="DIMETHYL SULFOXIDE REDUCTASE CHAPERONE-RELATED"/>
    <property type="match status" value="1"/>
</dbReference>
<dbReference type="Gene3D" id="1.10.3480.10">
    <property type="entry name" value="TorD-like"/>
    <property type="match status" value="1"/>
</dbReference>
<dbReference type="EMBL" id="JXXV01000024">
    <property type="protein sequence ID" value="KJY82390.1"/>
    <property type="molecule type" value="Genomic_DNA"/>
</dbReference>
<gene>
    <name evidence="2" type="ORF">TW81_13325</name>
</gene>
<dbReference type="STRING" id="579748.TW81_13325"/>
<sequence length="210" mass="23785">MENQQTIRADIYLILSTLFRQAPSPELIAFLSEMDIEPTESAMQQAWAQIKSAASASNQSQLSDEYQELFIGIGRGEVVQFASWHITGSLMEKPLAAIRHDLTLLGLERETHVKEPEDHISALCEVMSALTDDDEPLQQIFFNKHLAPWFPLLMKQIQQAKNAKFYSAVASLTEAFLTLEQVRFSANLQSSKNRLKIDVKNVTEYEQPQS</sequence>
<dbReference type="AlphaFoldDB" id="A0A0F4NH01"/>
<keyword evidence="1" id="KW-0143">Chaperone</keyword>
<proteinExistence type="predicted"/>
<dbReference type="OrthoDB" id="8526323at2"/>
<protein>
    <submittedName>
        <fullName evidence="2">Cytochrome c oxidase subunit II</fullName>
    </submittedName>
</protein>
<evidence type="ECO:0000256" key="1">
    <source>
        <dbReference type="ARBA" id="ARBA00023186"/>
    </source>
</evidence>